<dbReference type="CDD" id="cd01335">
    <property type="entry name" value="Radical_SAM"/>
    <property type="match status" value="1"/>
</dbReference>
<keyword evidence="5" id="KW-0411">Iron-sulfur</keyword>
<organism evidence="8 9">
    <name type="scientific">Polymorphum gilvum (strain LMG 25793 / CGMCC 1.9160 / SL003B-26A1)</name>
    <dbReference type="NCBI Taxonomy" id="991905"/>
    <lineage>
        <taxon>Bacteria</taxon>
        <taxon>Pseudomonadati</taxon>
        <taxon>Pseudomonadota</taxon>
        <taxon>Alphaproteobacteria</taxon>
        <taxon>Rhodobacterales</taxon>
        <taxon>Paracoccaceae</taxon>
        <taxon>Polymorphum</taxon>
    </lineage>
</organism>
<comment type="cofactor">
    <cofactor evidence="1">
        <name>[4Fe-4S] cluster</name>
        <dbReference type="ChEBI" id="CHEBI:49883"/>
    </cofactor>
</comment>
<dbReference type="GO" id="GO:0003824">
    <property type="term" value="F:catalytic activity"/>
    <property type="evidence" value="ECO:0007669"/>
    <property type="project" value="InterPro"/>
</dbReference>
<evidence type="ECO:0000256" key="4">
    <source>
        <dbReference type="ARBA" id="ARBA00023004"/>
    </source>
</evidence>
<dbReference type="SFLD" id="SFLDG01082">
    <property type="entry name" value="B12-binding_domain_containing"/>
    <property type="match status" value="1"/>
</dbReference>
<evidence type="ECO:0000256" key="1">
    <source>
        <dbReference type="ARBA" id="ARBA00001966"/>
    </source>
</evidence>
<evidence type="ECO:0000256" key="3">
    <source>
        <dbReference type="ARBA" id="ARBA00022723"/>
    </source>
</evidence>
<dbReference type="PROSITE" id="PS51918">
    <property type="entry name" value="RADICAL_SAM"/>
    <property type="match status" value="1"/>
</dbReference>
<evidence type="ECO:0000313" key="8">
    <source>
        <dbReference type="EMBL" id="ADZ70543.1"/>
    </source>
</evidence>
<sequence length="640" mass="69554">MGTRRNGTAPAEASGRRGSPRVLLVHMPMADPILPNLGIEILSECLRATGIACDVFYGTLRLPPVVSPGLTHGLLGQALYTPLYHDLDIDAFVEGVAAVALETSRRDGRERVTAELHKGVMAAEMNLERCLAEIPAGAYDVVGFSIIFDTQKLPSAALARLLKRREPGLKVLFGGTGCDGDMAAALLEAFPEVDAVMTGDADRTIAAGVRHLAGEPVPAPANLLTRAAQHTTPAQIHIDAAELEARARPRYDGYIAQRAASPYAHTHDLTLLFEGSRGCWWGDKRHCKFCGIRTVQEGFRQRSPQAVLDEIVALYDAHRPYLLYATDAILSREHMFALLPELARLRRETGRAIKLFFEVKSNLTRADVALLADAGVVAVQPGIESFSDAMLRRTDKGASGIRQLAALKWLCAYGIDTIYGLLVGTPGETPDDLRALIALCGRIRHLQPPVSVNALGLHRFSPYFDAPEAHGITNVRPFRLSEAAYRVPAPLLMRLSYELDYDLPARTDPEHIALTEELRTAVTEWTVAHAGGERLTVSEGPRASIVMRRRDTRLAVETLEGADARLYRAIAAPVGTARAAELAGLTVDETARRLARFDDLDLAVELDGAWLALAVPVNVDAERDAAPRTVARRNLAETTA</sequence>
<dbReference type="SFLD" id="SFLDS00029">
    <property type="entry name" value="Radical_SAM"/>
    <property type="match status" value="1"/>
</dbReference>
<dbReference type="InterPro" id="IPR006158">
    <property type="entry name" value="Cobalamin-bd"/>
</dbReference>
<keyword evidence="4" id="KW-0408">Iron</keyword>
<reference evidence="8 9" key="1">
    <citation type="journal article" date="2011" name="J. Bacteriol.">
        <title>Complete genome sequence of Polymorphum gilvum SL003B-26A1T, a crude oil-degrading bacterium from oil-polluted saline soil.</title>
        <authorList>
            <person name="Li S.G."/>
            <person name="Tang Y.Q."/>
            <person name="Nie Y."/>
            <person name="Cai M."/>
            <person name="Wu X.L."/>
        </authorList>
    </citation>
    <scope>NUCLEOTIDE SEQUENCE [LARGE SCALE GENOMIC DNA]</scope>
    <source>
        <strain evidence="9">LMG 25793 / CGMCC 1.9160 / SL003B-26A1</strain>
    </source>
</reference>
<dbReference type="PANTHER" id="PTHR43409:SF7">
    <property type="entry name" value="BLL1977 PROTEIN"/>
    <property type="match status" value="1"/>
</dbReference>
<keyword evidence="2" id="KW-0949">S-adenosyl-L-methionine</keyword>
<dbReference type="SFLD" id="SFLDF00324">
    <property type="entry name" value="bacteriocin_maturation"/>
    <property type="match status" value="1"/>
</dbReference>
<dbReference type="eggNOG" id="COG1032">
    <property type="taxonomic scope" value="Bacteria"/>
</dbReference>
<dbReference type="HOGENOM" id="CLU_028867_0_0_5"/>
<keyword evidence="3" id="KW-0479">Metal-binding</keyword>
<dbReference type="OrthoDB" id="9801424at2"/>
<evidence type="ECO:0000256" key="5">
    <source>
        <dbReference type="ARBA" id="ARBA00023014"/>
    </source>
</evidence>
<dbReference type="InterPro" id="IPR007197">
    <property type="entry name" value="rSAM"/>
</dbReference>
<dbReference type="SUPFAM" id="SSF102114">
    <property type="entry name" value="Radical SAM enzymes"/>
    <property type="match status" value="1"/>
</dbReference>
<evidence type="ECO:0000259" key="6">
    <source>
        <dbReference type="PROSITE" id="PS51332"/>
    </source>
</evidence>
<dbReference type="GO" id="GO:0005829">
    <property type="term" value="C:cytosol"/>
    <property type="evidence" value="ECO:0007669"/>
    <property type="project" value="TreeGrafter"/>
</dbReference>
<dbReference type="GO" id="GO:0051536">
    <property type="term" value="F:iron-sulfur cluster binding"/>
    <property type="evidence" value="ECO:0007669"/>
    <property type="project" value="UniProtKB-KW"/>
</dbReference>
<dbReference type="InterPro" id="IPR051198">
    <property type="entry name" value="BchE-like"/>
</dbReference>
<dbReference type="InterPro" id="IPR058240">
    <property type="entry name" value="rSAM_sf"/>
</dbReference>
<evidence type="ECO:0000256" key="2">
    <source>
        <dbReference type="ARBA" id="ARBA00022691"/>
    </source>
</evidence>
<dbReference type="Pfam" id="PF04055">
    <property type="entry name" value="Radical_SAM"/>
    <property type="match status" value="1"/>
</dbReference>
<dbReference type="InterPro" id="IPR013785">
    <property type="entry name" value="Aldolase_TIM"/>
</dbReference>
<dbReference type="InterPro" id="IPR023984">
    <property type="entry name" value="rSAM_ocin_1"/>
</dbReference>
<dbReference type="GO" id="GO:0046872">
    <property type="term" value="F:metal ion binding"/>
    <property type="evidence" value="ECO:0007669"/>
    <property type="project" value="UniProtKB-KW"/>
</dbReference>
<name>F2IY40_POLGS</name>
<gene>
    <name evidence="8" type="ordered locus">SL003B_2118</name>
</gene>
<dbReference type="Gene3D" id="3.20.20.70">
    <property type="entry name" value="Aldolase class I"/>
    <property type="match status" value="1"/>
</dbReference>
<evidence type="ECO:0000259" key="7">
    <source>
        <dbReference type="PROSITE" id="PS51918"/>
    </source>
</evidence>
<evidence type="ECO:0000313" key="9">
    <source>
        <dbReference type="Proteomes" id="UP000008130"/>
    </source>
</evidence>
<dbReference type="PATRIC" id="fig|991905.3.peg.2171"/>
<dbReference type="NCBIfam" id="TIGR03975">
    <property type="entry name" value="rSAM_ocin_1"/>
    <property type="match status" value="1"/>
</dbReference>
<dbReference type="Proteomes" id="UP000008130">
    <property type="component" value="Chromosome"/>
</dbReference>
<dbReference type="SMART" id="SM00729">
    <property type="entry name" value="Elp3"/>
    <property type="match status" value="1"/>
</dbReference>
<dbReference type="PROSITE" id="PS51332">
    <property type="entry name" value="B12_BINDING"/>
    <property type="match status" value="1"/>
</dbReference>
<dbReference type="GO" id="GO:0031419">
    <property type="term" value="F:cobalamin binding"/>
    <property type="evidence" value="ECO:0007669"/>
    <property type="project" value="InterPro"/>
</dbReference>
<dbReference type="EMBL" id="CP002568">
    <property type="protein sequence ID" value="ADZ70543.1"/>
    <property type="molecule type" value="Genomic_DNA"/>
</dbReference>
<dbReference type="InterPro" id="IPR006638">
    <property type="entry name" value="Elp3/MiaA/NifB-like_rSAM"/>
</dbReference>
<feature type="domain" description="B12-binding" evidence="6">
    <location>
        <begin position="20"/>
        <end position="219"/>
    </location>
</feature>
<dbReference type="PANTHER" id="PTHR43409">
    <property type="entry name" value="ANAEROBIC MAGNESIUM-PROTOPORPHYRIN IX MONOMETHYL ESTER CYCLASE-RELATED"/>
    <property type="match status" value="1"/>
</dbReference>
<dbReference type="AlphaFoldDB" id="F2IY40"/>
<accession>F2IY40</accession>
<proteinExistence type="predicted"/>
<dbReference type="KEGG" id="pgv:SL003B_2118"/>
<keyword evidence="9" id="KW-1185">Reference proteome</keyword>
<feature type="domain" description="Radical SAM core" evidence="7">
    <location>
        <begin position="265"/>
        <end position="502"/>
    </location>
</feature>
<protein>
    <submittedName>
        <fullName evidence="8">Radical SAM domain protein</fullName>
    </submittedName>
</protein>
<dbReference type="STRING" id="991905.SL003B_2118"/>
<dbReference type="RefSeq" id="WP_013652861.1">
    <property type="nucleotide sequence ID" value="NC_015259.1"/>
</dbReference>